<dbReference type="EMBL" id="PSZO01000020">
    <property type="protein sequence ID" value="TCG10822.1"/>
    <property type="molecule type" value="Genomic_DNA"/>
</dbReference>
<evidence type="ECO:0000313" key="1">
    <source>
        <dbReference type="EMBL" id="TCG10822.1"/>
    </source>
</evidence>
<organism evidence="1 2">
    <name type="scientific">Mycoplasma marinum</name>
    <dbReference type="NCBI Taxonomy" id="1937190"/>
    <lineage>
        <taxon>Bacteria</taxon>
        <taxon>Bacillati</taxon>
        <taxon>Mycoplasmatota</taxon>
        <taxon>Mollicutes</taxon>
        <taxon>Mycoplasmataceae</taxon>
        <taxon>Mycoplasma</taxon>
    </lineage>
</organism>
<keyword evidence="2" id="KW-1185">Reference proteome</keyword>
<evidence type="ECO:0000313" key="2">
    <source>
        <dbReference type="Proteomes" id="UP000294192"/>
    </source>
</evidence>
<evidence type="ECO:0008006" key="3">
    <source>
        <dbReference type="Google" id="ProtNLM"/>
    </source>
</evidence>
<sequence>MFISLVKDGKTIKYTLEKNLVKKADALPQAFLDTLNGVKTNQITDFYITIGPGSFTGARTGLVFARSICQITKANLHTTTSPQLIAGPHGEKEIFIDARSKMSYFASVNNGLLNQEITLVPFQESTKQDYDELIKNPVDFFKIFKLEENILSVHPQYIKTAKIG</sequence>
<reference evidence="1 2" key="1">
    <citation type="submission" date="2018-02" db="EMBL/GenBank/DDBJ databases">
        <title>Mycoplasma marinum and Mycoplasma todarodis sp. nov., moderately halophilic and psychrotolerant mycoplasmas isolated from cephalopods.</title>
        <authorList>
            <person name="Viver T."/>
        </authorList>
    </citation>
    <scope>NUCLEOTIDE SEQUENCE [LARGE SCALE GENOMIC DNA]</scope>
    <source>
        <strain evidence="1 2">PE</strain>
    </source>
</reference>
<dbReference type="InterPro" id="IPR043129">
    <property type="entry name" value="ATPase_NBD"/>
</dbReference>
<protein>
    <recommendedName>
        <fullName evidence="3">Gcp-like domain-containing protein</fullName>
    </recommendedName>
</protein>
<dbReference type="Proteomes" id="UP000294192">
    <property type="component" value="Unassembled WGS sequence"/>
</dbReference>
<gene>
    <name evidence="1" type="ORF">C4B24_03780</name>
</gene>
<dbReference type="Gene3D" id="3.30.420.40">
    <property type="match status" value="1"/>
</dbReference>
<comment type="caution">
    <text evidence="1">The sequence shown here is derived from an EMBL/GenBank/DDBJ whole genome shotgun (WGS) entry which is preliminary data.</text>
</comment>
<dbReference type="SUPFAM" id="SSF53067">
    <property type="entry name" value="Actin-like ATPase domain"/>
    <property type="match status" value="1"/>
</dbReference>
<dbReference type="AlphaFoldDB" id="A0A4R0XMX1"/>
<name>A0A4R0XMX1_9MOLU</name>
<proteinExistence type="predicted"/>
<accession>A0A4R0XMX1</accession>